<dbReference type="InterPro" id="IPR025830">
    <property type="entry name" value="DNA_bnd_dom_ovate"/>
</dbReference>
<evidence type="ECO:0000256" key="1">
    <source>
        <dbReference type="ARBA" id="ARBA00004123"/>
    </source>
</evidence>
<feature type="compositionally biased region" description="Basic and acidic residues" evidence="7">
    <location>
        <begin position="261"/>
        <end position="271"/>
    </location>
</feature>
<name>A0A5N5HFB3_9ROSA</name>
<keyword evidence="4 6" id="KW-0804">Transcription</keyword>
<sequence>MGNHKFRLSDMMSNSWFSKLKDMSKPRKKQSKKKKQQQKPPSFASSLTKKFTEPSKPTRQLPHHLHCHPRQSYYFTRELTSPAPAPSHRFPSSSSPTNNPPPKKSNRQKLRNRMTTLPSSDPNLLTSSVSAGCGCHATTIESVWTKSQSPPETWSSFSFDSFPDPTSETEFLDDDNEPEFRCDRVLAAYHVDSGEKDVVVDVDKASLTMKLSDVKVSDAPEDGLDSFSELELPPIITKPPKFSEMVSEVKKNKNKNKKKEQRSITKSDGRRLPSSNAATSPGVRLRNSPRISNRKINQAGLSRRSVSSNSSSKRRSISDSFAIVKSSFDPQRDFRESMVEMIMENNIKASKDLEDLLACYLSLNSDEYHEMIIKVFKQIWIDLTDIRSK</sequence>
<keyword evidence="5 6" id="KW-0539">Nucleus</keyword>
<dbReference type="PROSITE" id="PS51754">
    <property type="entry name" value="OVATE"/>
    <property type="match status" value="1"/>
</dbReference>
<reference evidence="9 10" key="3">
    <citation type="submission" date="2019-11" db="EMBL/GenBank/DDBJ databases">
        <title>A de novo genome assembly of a pear dwarfing rootstock.</title>
        <authorList>
            <person name="Wang F."/>
            <person name="Wang J."/>
            <person name="Li S."/>
            <person name="Zhang Y."/>
            <person name="Fang M."/>
            <person name="Ma L."/>
            <person name="Zhao Y."/>
            <person name="Jiang S."/>
        </authorList>
    </citation>
    <scope>NUCLEOTIDE SEQUENCE [LARGE SCALE GENOMIC DNA]</scope>
    <source>
        <strain evidence="9">S2</strain>
        <tissue evidence="9">Leaf</tissue>
    </source>
</reference>
<accession>A0A5N5HFB3</accession>
<feature type="region of interest" description="Disordered" evidence="7">
    <location>
        <begin position="1"/>
        <end position="67"/>
    </location>
</feature>
<dbReference type="InterPro" id="IPR006458">
    <property type="entry name" value="Ovate_C"/>
</dbReference>
<reference evidence="9 10" key="1">
    <citation type="submission" date="2019-09" db="EMBL/GenBank/DDBJ databases">
        <authorList>
            <person name="Ou C."/>
        </authorList>
    </citation>
    <scope>NUCLEOTIDE SEQUENCE [LARGE SCALE GENOMIC DNA]</scope>
    <source>
        <strain evidence="9">S2</strain>
        <tissue evidence="9">Leaf</tissue>
    </source>
</reference>
<evidence type="ECO:0000259" key="8">
    <source>
        <dbReference type="PROSITE" id="PS51754"/>
    </source>
</evidence>
<dbReference type="OrthoDB" id="1928390at2759"/>
<evidence type="ECO:0000256" key="3">
    <source>
        <dbReference type="ARBA" id="ARBA00023015"/>
    </source>
</evidence>
<dbReference type="EMBL" id="SMOL01000231">
    <property type="protein sequence ID" value="KAB2621834.1"/>
    <property type="molecule type" value="Genomic_DNA"/>
</dbReference>
<dbReference type="AlphaFoldDB" id="A0A5N5HFB3"/>
<comment type="subcellular location">
    <subcellularLocation>
        <location evidence="1 6">Nucleus</location>
    </subcellularLocation>
</comment>
<evidence type="ECO:0000313" key="10">
    <source>
        <dbReference type="Proteomes" id="UP000327157"/>
    </source>
</evidence>
<keyword evidence="10" id="KW-1185">Reference proteome</keyword>
<evidence type="ECO:0000313" key="9">
    <source>
        <dbReference type="EMBL" id="KAB2621834.1"/>
    </source>
</evidence>
<reference evidence="10" key="2">
    <citation type="submission" date="2019-10" db="EMBL/GenBank/DDBJ databases">
        <title>A de novo genome assembly of a pear dwarfing rootstock.</title>
        <authorList>
            <person name="Wang F."/>
            <person name="Wang J."/>
            <person name="Li S."/>
            <person name="Zhang Y."/>
            <person name="Fang M."/>
            <person name="Ma L."/>
            <person name="Zhao Y."/>
            <person name="Jiang S."/>
        </authorList>
    </citation>
    <scope>NUCLEOTIDE SEQUENCE [LARGE SCALE GENOMIC DNA]</scope>
</reference>
<dbReference type="GO" id="GO:0005634">
    <property type="term" value="C:nucleus"/>
    <property type="evidence" value="ECO:0007669"/>
    <property type="project" value="UniProtKB-SubCell"/>
</dbReference>
<gene>
    <name evidence="9" type="ORF">D8674_024016</name>
</gene>
<evidence type="ECO:0000256" key="2">
    <source>
        <dbReference type="ARBA" id="ARBA00022491"/>
    </source>
</evidence>
<dbReference type="NCBIfam" id="TIGR01568">
    <property type="entry name" value="A_thal_3678"/>
    <property type="match status" value="1"/>
</dbReference>
<protein>
    <recommendedName>
        <fullName evidence="6">Transcription repressor</fullName>
    </recommendedName>
    <alternativeName>
        <fullName evidence="6">Ovate family protein</fullName>
    </alternativeName>
</protein>
<feature type="region of interest" description="Disordered" evidence="7">
    <location>
        <begin position="244"/>
        <end position="313"/>
    </location>
</feature>
<keyword evidence="3 6" id="KW-0805">Transcription regulation</keyword>
<dbReference type="GO" id="GO:0003677">
    <property type="term" value="F:DNA binding"/>
    <property type="evidence" value="ECO:0007669"/>
    <property type="project" value="InterPro"/>
</dbReference>
<feature type="domain" description="OVATE" evidence="8">
    <location>
        <begin position="323"/>
        <end position="382"/>
    </location>
</feature>
<dbReference type="PANTHER" id="PTHR33057">
    <property type="entry name" value="TRANSCRIPTION REPRESSOR OFP7-RELATED"/>
    <property type="match status" value="1"/>
</dbReference>
<organism evidence="9 10">
    <name type="scientific">Pyrus ussuriensis x Pyrus communis</name>
    <dbReference type="NCBI Taxonomy" id="2448454"/>
    <lineage>
        <taxon>Eukaryota</taxon>
        <taxon>Viridiplantae</taxon>
        <taxon>Streptophyta</taxon>
        <taxon>Embryophyta</taxon>
        <taxon>Tracheophyta</taxon>
        <taxon>Spermatophyta</taxon>
        <taxon>Magnoliopsida</taxon>
        <taxon>eudicotyledons</taxon>
        <taxon>Gunneridae</taxon>
        <taxon>Pentapetalae</taxon>
        <taxon>rosids</taxon>
        <taxon>fabids</taxon>
        <taxon>Rosales</taxon>
        <taxon>Rosaceae</taxon>
        <taxon>Amygdaloideae</taxon>
        <taxon>Maleae</taxon>
        <taxon>Pyrus</taxon>
    </lineage>
</organism>
<evidence type="ECO:0000256" key="4">
    <source>
        <dbReference type="ARBA" id="ARBA00023163"/>
    </source>
</evidence>
<dbReference type="Pfam" id="PF13724">
    <property type="entry name" value="DNA_binding_2"/>
    <property type="match status" value="1"/>
</dbReference>
<evidence type="ECO:0000256" key="6">
    <source>
        <dbReference type="RuleBase" id="RU367028"/>
    </source>
</evidence>
<evidence type="ECO:0000256" key="7">
    <source>
        <dbReference type="SAM" id="MobiDB-lite"/>
    </source>
</evidence>
<keyword evidence="2 6" id="KW-0678">Repressor</keyword>
<evidence type="ECO:0000256" key="5">
    <source>
        <dbReference type="ARBA" id="ARBA00023242"/>
    </source>
</evidence>
<dbReference type="InterPro" id="IPR038933">
    <property type="entry name" value="Ovate"/>
</dbReference>
<feature type="compositionally biased region" description="Polar residues" evidence="7">
    <location>
        <begin position="289"/>
        <end position="300"/>
    </location>
</feature>
<comment type="function">
    <text evidence="6">Transcriptional repressor that regulates multiple aspects of plant growth and development.</text>
</comment>
<comment type="caution">
    <text evidence="9">The sequence shown here is derived from an EMBL/GenBank/DDBJ whole genome shotgun (WGS) entry which is preliminary data.</text>
</comment>
<feature type="compositionally biased region" description="Low complexity" evidence="7">
    <location>
        <begin position="302"/>
        <end position="311"/>
    </location>
</feature>
<dbReference type="Pfam" id="PF04844">
    <property type="entry name" value="Ovate"/>
    <property type="match status" value="1"/>
</dbReference>
<feature type="compositionally biased region" description="Basic residues" evidence="7">
    <location>
        <begin position="26"/>
        <end position="37"/>
    </location>
</feature>
<feature type="region of interest" description="Disordered" evidence="7">
    <location>
        <begin position="80"/>
        <end position="109"/>
    </location>
</feature>
<dbReference type="Proteomes" id="UP000327157">
    <property type="component" value="Chromosome 4"/>
</dbReference>
<proteinExistence type="predicted"/>
<dbReference type="GO" id="GO:0045892">
    <property type="term" value="P:negative regulation of DNA-templated transcription"/>
    <property type="evidence" value="ECO:0007669"/>
    <property type="project" value="UniProtKB-UniRule"/>
</dbReference>
<dbReference type="PANTHER" id="PTHR33057:SF151">
    <property type="entry name" value="TRANSCRIPTION REPRESSOR OFP1"/>
    <property type="match status" value="1"/>
</dbReference>